<dbReference type="AlphaFoldDB" id="A0A9W6QLD9"/>
<gene>
    <name evidence="3" type="ORF">Aglo03_15280</name>
</gene>
<keyword evidence="1" id="KW-0547">Nucleotide-binding</keyword>
<dbReference type="InterPro" id="IPR033756">
    <property type="entry name" value="YlxH/NBP35"/>
</dbReference>
<dbReference type="Gene3D" id="3.40.50.300">
    <property type="entry name" value="P-loop containing nucleotide triphosphate hydrolases"/>
    <property type="match status" value="1"/>
</dbReference>
<dbReference type="Proteomes" id="UP001165042">
    <property type="component" value="Unassembled WGS sequence"/>
</dbReference>
<sequence length="225" mass="23596">MDAQIVTIVGARAGAGASTVAANLAVALARSGTGPVCLVDLDFTAGDIATMFDAEADEGGVPEAHVATRLSRGLYAILAPTVLGDPGRVPERVVSELLASLSTMYAHVVVDAPAAVNKHVVTALEYSHRQVLVTTPERPALRALGRYLDMLDTLGHDRRLRSVVINRTNPDNGIPTAEVELAARTPIAAWLPATPDIPLSINTGQPLAAVDPDHPFCHSLLSLTH</sequence>
<dbReference type="InterPro" id="IPR027417">
    <property type="entry name" value="P-loop_NTPase"/>
</dbReference>
<evidence type="ECO:0000256" key="1">
    <source>
        <dbReference type="ARBA" id="ARBA00022741"/>
    </source>
</evidence>
<accession>A0A9W6QLD9</accession>
<keyword evidence="4" id="KW-1185">Reference proteome</keyword>
<evidence type="ECO:0000313" key="4">
    <source>
        <dbReference type="Proteomes" id="UP001165042"/>
    </source>
</evidence>
<evidence type="ECO:0000256" key="2">
    <source>
        <dbReference type="ARBA" id="ARBA00022840"/>
    </source>
</evidence>
<dbReference type="GO" id="GO:0005524">
    <property type="term" value="F:ATP binding"/>
    <property type="evidence" value="ECO:0007669"/>
    <property type="project" value="UniProtKB-KW"/>
</dbReference>
<organism evidence="3 4">
    <name type="scientific">Actinokineospora globicatena</name>
    <dbReference type="NCBI Taxonomy" id="103729"/>
    <lineage>
        <taxon>Bacteria</taxon>
        <taxon>Bacillati</taxon>
        <taxon>Actinomycetota</taxon>
        <taxon>Actinomycetes</taxon>
        <taxon>Pseudonocardiales</taxon>
        <taxon>Pseudonocardiaceae</taxon>
        <taxon>Actinokineospora</taxon>
    </lineage>
</organism>
<dbReference type="Pfam" id="PF10609">
    <property type="entry name" value="ParA"/>
    <property type="match status" value="1"/>
</dbReference>
<dbReference type="EMBL" id="BSSD01000002">
    <property type="protein sequence ID" value="GLW90712.1"/>
    <property type="molecule type" value="Genomic_DNA"/>
</dbReference>
<name>A0A9W6QLD9_9PSEU</name>
<dbReference type="GO" id="GO:0016887">
    <property type="term" value="F:ATP hydrolysis activity"/>
    <property type="evidence" value="ECO:0007669"/>
    <property type="project" value="TreeGrafter"/>
</dbReference>
<dbReference type="GO" id="GO:0009898">
    <property type="term" value="C:cytoplasmic side of plasma membrane"/>
    <property type="evidence" value="ECO:0007669"/>
    <property type="project" value="TreeGrafter"/>
</dbReference>
<keyword evidence="2" id="KW-0067">ATP-binding</keyword>
<proteinExistence type="predicted"/>
<comment type="caution">
    <text evidence="3">The sequence shown here is derived from an EMBL/GenBank/DDBJ whole genome shotgun (WGS) entry which is preliminary data.</text>
</comment>
<dbReference type="InterPro" id="IPR050625">
    <property type="entry name" value="ParA/MinD_ATPase"/>
</dbReference>
<protein>
    <submittedName>
        <fullName evidence="3">Septum site-determining protein MinD</fullName>
    </submittedName>
</protein>
<dbReference type="GO" id="GO:0051782">
    <property type="term" value="P:negative regulation of cell division"/>
    <property type="evidence" value="ECO:0007669"/>
    <property type="project" value="TreeGrafter"/>
</dbReference>
<dbReference type="PANTHER" id="PTHR43384:SF6">
    <property type="entry name" value="SEPTUM SITE-DETERMINING PROTEIN MIND HOMOLOG, CHLOROPLASTIC"/>
    <property type="match status" value="1"/>
</dbReference>
<dbReference type="SUPFAM" id="SSF52540">
    <property type="entry name" value="P-loop containing nucleoside triphosphate hydrolases"/>
    <property type="match status" value="1"/>
</dbReference>
<dbReference type="PANTHER" id="PTHR43384">
    <property type="entry name" value="SEPTUM SITE-DETERMINING PROTEIN MIND HOMOLOG, CHLOROPLASTIC-RELATED"/>
    <property type="match status" value="1"/>
</dbReference>
<dbReference type="GO" id="GO:0005829">
    <property type="term" value="C:cytosol"/>
    <property type="evidence" value="ECO:0007669"/>
    <property type="project" value="TreeGrafter"/>
</dbReference>
<dbReference type="RefSeq" id="WP_285609106.1">
    <property type="nucleotide sequence ID" value="NZ_BSSD01000002.1"/>
</dbReference>
<evidence type="ECO:0000313" key="3">
    <source>
        <dbReference type="EMBL" id="GLW90712.1"/>
    </source>
</evidence>
<reference evidence="3" key="1">
    <citation type="submission" date="2023-02" db="EMBL/GenBank/DDBJ databases">
        <title>Actinokineospora globicatena NBRC 15670.</title>
        <authorList>
            <person name="Ichikawa N."/>
            <person name="Sato H."/>
            <person name="Tonouchi N."/>
        </authorList>
    </citation>
    <scope>NUCLEOTIDE SEQUENCE</scope>
    <source>
        <strain evidence="3">NBRC 15670</strain>
    </source>
</reference>